<dbReference type="AlphaFoldDB" id="A0A0D2XT85"/>
<accession>A0A0D2XT85</accession>
<proteinExistence type="predicted"/>
<organism evidence="1 2">
    <name type="scientific">Fusarium oxysporum (strain Fo5176)</name>
    <name type="common">Fusarium vascular wilt</name>
    <dbReference type="NCBI Taxonomy" id="660025"/>
    <lineage>
        <taxon>Eukaryota</taxon>
        <taxon>Fungi</taxon>
        <taxon>Dikarya</taxon>
        <taxon>Ascomycota</taxon>
        <taxon>Pezizomycotina</taxon>
        <taxon>Sordariomycetes</taxon>
        <taxon>Hypocreomycetidae</taxon>
        <taxon>Hypocreales</taxon>
        <taxon>Nectriaceae</taxon>
        <taxon>Fusarium</taxon>
        <taxon>Fusarium oxysporum species complex</taxon>
    </lineage>
</organism>
<evidence type="ECO:0000313" key="1">
    <source>
        <dbReference type="EnsemblFungi" id="FOXG_07187P0"/>
    </source>
</evidence>
<evidence type="ECO:0000313" key="2">
    <source>
        <dbReference type="Proteomes" id="UP000002489"/>
    </source>
</evidence>
<reference evidence="2" key="1">
    <citation type="journal article" date="2012" name="Mol. Plant Microbe Interact.">
        <title>A highly conserved effector in Fusarium oxysporum is required for full virulence on Arabidopsis.</title>
        <authorList>
            <person name="Thatcher L.F."/>
            <person name="Gardiner D.M."/>
            <person name="Kazan K."/>
            <person name="Manners J."/>
        </authorList>
    </citation>
    <scope>NUCLEOTIDE SEQUENCE [LARGE SCALE GENOMIC DNA]</scope>
    <source>
        <strain evidence="2">Fo5176</strain>
    </source>
</reference>
<dbReference type="EnsemblFungi" id="FOXG_07187T0">
    <property type="protein sequence ID" value="FOXG_07187P0"/>
    <property type="gene ID" value="FOXG_07187"/>
</dbReference>
<protein>
    <submittedName>
        <fullName evidence="1">Uncharacterized protein</fullName>
    </submittedName>
</protein>
<sequence>MASTTAFPCSRNKLERVVDVDQLEKLSCVGTGPLVRQAPVRLDNSALHGKDFKIPASSQMCASWFCVRKAALRTFRRSEMGIDVLPARKGSLAMGCYPAVGRFAVGQEGYK</sequence>
<dbReference type="Proteomes" id="UP000002489">
    <property type="component" value="Unassembled WGS sequence"/>
</dbReference>
<reference evidence="1" key="2">
    <citation type="submission" date="2025-08" db="UniProtKB">
        <authorList>
            <consortium name="EnsemblFungi"/>
        </authorList>
    </citation>
    <scope>IDENTIFICATION</scope>
    <source>
        <strain evidence="1">4287 / CBS 123668 / FGSC 9935 / NRRL 34936</strain>
    </source>
</reference>
<name>A0A0D2XT85_FUSOF</name>